<dbReference type="Pfam" id="PF01435">
    <property type="entry name" value="Peptidase_M48"/>
    <property type="match status" value="1"/>
</dbReference>
<dbReference type="InterPro" id="IPR001915">
    <property type="entry name" value="Peptidase_M48"/>
</dbReference>
<dbReference type="InterPro" id="IPR051156">
    <property type="entry name" value="Mito/Outer_Membr_Metalloprot"/>
</dbReference>
<dbReference type="GO" id="GO:0046872">
    <property type="term" value="F:metal ion binding"/>
    <property type="evidence" value="ECO:0007669"/>
    <property type="project" value="UniProtKB-KW"/>
</dbReference>
<dbReference type="Proteomes" id="UP000631694">
    <property type="component" value="Unassembled WGS sequence"/>
</dbReference>
<evidence type="ECO:0000313" key="10">
    <source>
        <dbReference type="Proteomes" id="UP000631694"/>
    </source>
</evidence>
<dbReference type="Gene3D" id="1.25.40.10">
    <property type="entry name" value="Tetratricopeptide repeat domain"/>
    <property type="match status" value="1"/>
</dbReference>
<keyword evidence="6" id="KW-0482">Metalloprotease</keyword>
<dbReference type="SUPFAM" id="SSF48452">
    <property type="entry name" value="TPR-like"/>
    <property type="match status" value="1"/>
</dbReference>
<comment type="cofactor">
    <cofactor evidence="1">
        <name>Zn(2+)</name>
        <dbReference type="ChEBI" id="CHEBI:29105"/>
    </cofactor>
</comment>
<sequence>MATSIFGRIMAAVMATALALTSLPASAQQKGSRSIALVRDGEAEALIRDYAKPILKAAGLGGATIKIRIVNDTRFNAFVADGRHIFVNAGTISQTETPNELIGVIAHETGHLAGGHLARLRDAVVQSQILSVIAMLGGAAAAAAGGGGEGGLAAALGGQQVAQRSLLSYQRGEETAADRAALTYLERTGQSAQGMLSVFKRLGDQQLFAARFADPYAQSHPMAAERLSQVENVARKSKFFDKTDAADLQARHDLIRAKFIAFTQAPQKTARLYPPNATDLPSRYAHAVIAFRSGNPQAAVRQIDGLIATQPRNPWFWELKGQALLEGGRPAEAVEPLRQAVALAPNEGQLRVMLGHALVATEKDSLLAEAIQNLNKGLADDPDAAIGYRQLAIAHARSGNIALADLATAQGYFAAGDNPSARQYAARAQANLKRGTPAWLRADDIISFKPPRL</sequence>
<comment type="caution">
    <text evidence="9">The sequence shown here is derived from an EMBL/GenBank/DDBJ whole genome shotgun (WGS) entry which is preliminary data.</text>
</comment>
<evidence type="ECO:0000256" key="2">
    <source>
        <dbReference type="ARBA" id="ARBA00022670"/>
    </source>
</evidence>
<feature type="chain" id="PRO_5037658384" evidence="7">
    <location>
        <begin position="28"/>
        <end position="453"/>
    </location>
</feature>
<gene>
    <name evidence="9" type="ORF">I5731_18750</name>
</gene>
<keyword evidence="2" id="KW-0645">Protease</keyword>
<evidence type="ECO:0000256" key="6">
    <source>
        <dbReference type="ARBA" id="ARBA00023049"/>
    </source>
</evidence>
<protein>
    <submittedName>
        <fullName evidence="9">M48 family metallopeptidase</fullName>
    </submittedName>
</protein>
<accession>A0A931I423</accession>
<feature type="signal peptide" evidence="7">
    <location>
        <begin position="1"/>
        <end position="27"/>
    </location>
</feature>
<keyword evidence="7" id="KW-0732">Signal</keyword>
<dbReference type="CDD" id="cd07324">
    <property type="entry name" value="M48C_Oma1-like"/>
    <property type="match status" value="1"/>
</dbReference>
<dbReference type="AlphaFoldDB" id="A0A931I423"/>
<keyword evidence="4" id="KW-0378">Hydrolase</keyword>
<dbReference type="RefSeq" id="WP_197312938.1">
    <property type="nucleotide sequence ID" value="NZ_JADZLT010000056.1"/>
</dbReference>
<dbReference type="Gene3D" id="3.30.2010.10">
    <property type="entry name" value="Metalloproteases ('zincins'), catalytic domain"/>
    <property type="match status" value="1"/>
</dbReference>
<evidence type="ECO:0000259" key="8">
    <source>
        <dbReference type="Pfam" id="PF01435"/>
    </source>
</evidence>
<keyword evidence="3" id="KW-0479">Metal-binding</keyword>
<dbReference type="GO" id="GO:0051603">
    <property type="term" value="P:proteolysis involved in protein catabolic process"/>
    <property type="evidence" value="ECO:0007669"/>
    <property type="project" value="TreeGrafter"/>
</dbReference>
<keyword evidence="5" id="KW-0862">Zinc</keyword>
<dbReference type="PANTHER" id="PTHR22726">
    <property type="entry name" value="METALLOENDOPEPTIDASE OMA1"/>
    <property type="match status" value="1"/>
</dbReference>
<dbReference type="PANTHER" id="PTHR22726:SF1">
    <property type="entry name" value="METALLOENDOPEPTIDASE OMA1, MITOCHONDRIAL"/>
    <property type="match status" value="1"/>
</dbReference>
<keyword evidence="10" id="KW-1185">Reference proteome</keyword>
<evidence type="ECO:0000256" key="4">
    <source>
        <dbReference type="ARBA" id="ARBA00022801"/>
    </source>
</evidence>
<evidence type="ECO:0000313" key="9">
    <source>
        <dbReference type="EMBL" id="MBH0239867.1"/>
    </source>
</evidence>
<dbReference type="GO" id="GO:0004222">
    <property type="term" value="F:metalloendopeptidase activity"/>
    <property type="evidence" value="ECO:0007669"/>
    <property type="project" value="InterPro"/>
</dbReference>
<proteinExistence type="predicted"/>
<name>A0A931I423_9HYPH</name>
<dbReference type="GO" id="GO:0016020">
    <property type="term" value="C:membrane"/>
    <property type="evidence" value="ECO:0007669"/>
    <property type="project" value="TreeGrafter"/>
</dbReference>
<reference evidence="9" key="1">
    <citation type="submission" date="2020-12" db="EMBL/GenBank/DDBJ databases">
        <title>Methylobrevis albus sp. nov., isolated from fresh water lack sediment.</title>
        <authorList>
            <person name="Zou Q."/>
        </authorList>
    </citation>
    <scope>NUCLEOTIDE SEQUENCE</scope>
    <source>
        <strain evidence="9">L22</strain>
    </source>
</reference>
<dbReference type="InterPro" id="IPR011990">
    <property type="entry name" value="TPR-like_helical_dom_sf"/>
</dbReference>
<dbReference type="Pfam" id="PF13432">
    <property type="entry name" value="TPR_16"/>
    <property type="match status" value="1"/>
</dbReference>
<feature type="domain" description="Peptidase M48" evidence="8">
    <location>
        <begin position="49"/>
        <end position="232"/>
    </location>
</feature>
<evidence type="ECO:0000256" key="5">
    <source>
        <dbReference type="ARBA" id="ARBA00022833"/>
    </source>
</evidence>
<evidence type="ECO:0000256" key="7">
    <source>
        <dbReference type="SAM" id="SignalP"/>
    </source>
</evidence>
<evidence type="ECO:0000256" key="1">
    <source>
        <dbReference type="ARBA" id="ARBA00001947"/>
    </source>
</evidence>
<evidence type="ECO:0000256" key="3">
    <source>
        <dbReference type="ARBA" id="ARBA00022723"/>
    </source>
</evidence>
<organism evidence="9 10">
    <name type="scientific">Methylobrevis albus</name>
    <dbReference type="NCBI Taxonomy" id="2793297"/>
    <lineage>
        <taxon>Bacteria</taxon>
        <taxon>Pseudomonadati</taxon>
        <taxon>Pseudomonadota</taxon>
        <taxon>Alphaproteobacteria</taxon>
        <taxon>Hyphomicrobiales</taxon>
        <taxon>Pleomorphomonadaceae</taxon>
        <taxon>Methylobrevis</taxon>
    </lineage>
</organism>
<dbReference type="EMBL" id="JADZLT010000056">
    <property type="protein sequence ID" value="MBH0239867.1"/>
    <property type="molecule type" value="Genomic_DNA"/>
</dbReference>